<feature type="compositionally biased region" description="Basic and acidic residues" evidence="1">
    <location>
        <begin position="102"/>
        <end position="115"/>
    </location>
</feature>
<reference evidence="2" key="1">
    <citation type="journal article" date="2020" name="Front. Microbiol.">
        <title>Gene regulatory networks of Penicillium echinulatum 2HH and Penicillium oxalicum 114-2 inferred by a computational biology approach.</title>
        <authorList>
            <person name="Lenz A.R."/>
            <person name="Galan-Vasquez E."/>
            <person name="Balbinot E."/>
            <person name="De Abreu F.P."/>
            <person name="De Oliveira N.S."/>
            <person name="Da Rosa L.O."/>
            <person name="De Avila E Silva S."/>
            <person name="Camassola M."/>
            <person name="Dillon A.J.P."/>
            <person name="Perez-Rueda E."/>
        </authorList>
    </citation>
    <scope>NUCLEOTIDE SEQUENCE</scope>
    <source>
        <strain evidence="2">S1M29</strain>
    </source>
</reference>
<feature type="region of interest" description="Disordered" evidence="1">
    <location>
        <begin position="269"/>
        <end position="296"/>
    </location>
</feature>
<feature type="region of interest" description="Disordered" evidence="1">
    <location>
        <begin position="336"/>
        <end position="433"/>
    </location>
</feature>
<keyword evidence="3" id="KW-1185">Reference proteome</keyword>
<evidence type="ECO:0000313" key="3">
    <source>
        <dbReference type="Proteomes" id="UP000631181"/>
    </source>
</evidence>
<feature type="region of interest" description="Disordered" evidence="1">
    <location>
        <begin position="525"/>
        <end position="546"/>
    </location>
</feature>
<dbReference type="GO" id="GO:0003688">
    <property type="term" value="F:DNA replication origin binding"/>
    <property type="evidence" value="ECO:0007669"/>
    <property type="project" value="TreeGrafter"/>
</dbReference>
<dbReference type="Pfam" id="PF09441">
    <property type="entry name" value="Abp2"/>
    <property type="match status" value="1"/>
</dbReference>
<comment type="caution">
    <text evidence="2">The sequence shown here is derived from an EMBL/GenBank/DDBJ whole genome shotgun (WGS) entry which is preliminary data.</text>
</comment>
<proteinExistence type="predicted"/>
<sequence>MIDSVERAHQRSISNPQAVVQQYARYPAGLETTLQSASSLESARSQVDIHRSPPLHRKGTPRSIQPSPRGMRSVLPTSSTGRGGPSMSPPLFDVFRQSPMKDTTDQAESRHLPSREVSDDTIDDAYVTFILYCNPNVPSSVDTSELRKTFRSPPRSDGKSFSVFTLYQLIRKLDNKELKTWIQLAIELGVEPPSQEKKQSTQKVQQYAVRLKRWMRAMHVDAFFEFCLGHPHVYYTQLPPSGPFVSESRDGVPLEEDLALRALVPQWKPKRGRKRADEREQDDEKSTKRPQLDTSAAGLQPRAFPSHSVQFPQSAIPFSAYPADEDAWMTASSTFAQQTSTENNGQDLGWRLPERETSPAGYPQSAIIPRSTQSSEAFIPAEPRSAVTPSSADKGRARRRHGPAVSSAWPSSNGSINGKGRGRPPSKALNSGSFSTFQVNASRDASQTPQPYTAQVPTSTAIQDGANDRLHTSINQTVTPTPVPPVRPGKLQLQVPRHEGAPVRLATPPTLLVNGVNGTIFSQDHGVSHGQAHQLPDQSGSMSGPTITEKRQPDRYASFDYLVLALSSELAKQNVESTVAGRPTRPVTPQEARTLASALVTQGRNLYSKVLGSMTLNFLAFQLGVGQRAGAPVSCRRAITATAERTLNHSNGYHRPEVASFQGRTRYVVQMEYDSSSRVTMEVTLADQDTGALSLQDSGRDALLSRSSHDLEVPHDLGYTEFDDHELDQPLPDDSWKQRYMRLRAQMQRKEKSLSQYKRKIVESVMADI</sequence>
<dbReference type="OrthoDB" id="2104370at2759"/>
<gene>
    <name evidence="2" type="ORF">PECM_008515</name>
</gene>
<accession>A0A8J8W789</accession>
<dbReference type="PANTHER" id="PTHR42048:SF1">
    <property type="entry name" value="ARS-BINDING PROTEIN 2"/>
    <property type="match status" value="1"/>
</dbReference>
<protein>
    <recommendedName>
        <fullName evidence="4">ARS binding protein Abp2</fullName>
    </recommendedName>
</protein>
<evidence type="ECO:0000313" key="2">
    <source>
        <dbReference type="EMBL" id="KAF7719008.1"/>
    </source>
</evidence>
<evidence type="ECO:0000256" key="1">
    <source>
        <dbReference type="SAM" id="MobiDB-lite"/>
    </source>
</evidence>
<organism evidence="2 3">
    <name type="scientific">Penicillium ucsense</name>
    <dbReference type="NCBI Taxonomy" id="2839758"/>
    <lineage>
        <taxon>Eukaryota</taxon>
        <taxon>Fungi</taxon>
        <taxon>Dikarya</taxon>
        <taxon>Ascomycota</taxon>
        <taxon>Pezizomycotina</taxon>
        <taxon>Eurotiomycetes</taxon>
        <taxon>Eurotiomycetidae</taxon>
        <taxon>Eurotiales</taxon>
        <taxon>Aspergillaceae</taxon>
        <taxon>Penicillium</taxon>
    </lineage>
</organism>
<feature type="compositionally biased region" description="Basic and acidic residues" evidence="1">
    <location>
        <begin position="275"/>
        <end position="291"/>
    </location>
</feature>
<dbReference type="AlphaFoldDB" id="A0A8J8W789"/>
<dbReference type="EMBL" id="WIWV01000009">
    <property type="protein sequence ID" value="KAF7719008.1"/>
    <property type="molecule type" value="Genomic_DNA"/>
</dbReference>
<dbReference type="PANTHER" id="PTHR42048">
    <property type="entry name" value="ARS-BINDING PROTEIN 2"/>
    <property type="match status" value="1"/>
</dbReference>
<dbReference type="Proteomes" id="UP000631181">
    <property type="component" value="Unassembled WGS sequence"/>
</dbReference>
<feature type="compositionally biased region" description="Polar residues" evidence="1">
    <location>
        <begin position="536"/>
        <end position="546"/>
    </location>
</feature>
<dbReference type="InterPro" id="IPR018562">
    <property type="entry name" value="ARS-binding_2"/>
</dbReference>
<name>A0A8J8W789_9EURO</name>
<evidence type="ECO:0008006" key="4">
    <source>
        <dbReference type="Google" id="ProtNLM"/>
    </source>
</evidence>
<feature type="region of interest" description="Disordered" evidence="1">
    <location>
        <begin position="37"/>
        <end position="115"/>
    </location>
</feature>